<accession>A0A0C3A4E8</accession>
<sequence length="166" mass="18918">ICKLSFKVIHSTTLLLPAWIATLKDLDLPVKKILHDCPTRWNLSFDLINFVVDYRAPIKDMTDKRKLGLITYALDDHEWQLLGQLRDILKDATLFFSHGAPSLAMVIPAIDYIDEMFAPSILSNNILNPAIKAAIKQARKTLNRYYKWTDASDLYCIAMGTCFVCI</sequence>
<reference evidence="2" key="2">
    <citation type="submission" date="2015-01" db="EMBL/GenBank/DDBJ databases">
        <title>Evolutionary Origins and Diversification of the Mycorrhizal Mutualists.</title>
        <authorList>
            <consortium name="DOE Joint Genome Institute"/>
            <consortium name="Mycorrhizal Genomics Consortium"/>
            <person name="Kohler A."/>
            <person name="Kuo A."/>
            <person name="Nagy L.G."/>
            <person name="Floudas D."/>
            <person name="Copeland A."/>
            <person name="Barry K.W."/>
            <person name="Cichocki N."/>
            <person name="Veneault-Fourrey C."/>
            <person name="LaButti K."/>
            <person name="Lindquist E.A."/>
            <person name="Lipzen A."/>
            <person name="Lundell T."/>
            <person name="Morin E."/>
            <person name="Murat C."/>
            <person name="Riley R."/>
            <person name="Ohm R."/>
            <person name="Sun H."/>
            <person name="Tunlid A."/>
            <person name="Henrissat B."/>
            <person name="Grigoriev I.V."/>
            <person name="Hibbett D.S."/>
            <person name="Martin F."/>
        </authorList>
    </citation>
    <scope>NUCLEOTIDE SEQUENCE [LARGE SCALE GENOMIC DNA]</scope>
    <source>
        <strain evidence="2">Foug A</strain>
    </source>
</reference>
<keyword evidence="2" id="KW-1185">Reference proteome</keyword>
<dbReference type="STRING" id="1036808.A0A0C3A4E8"/>
<dbReference type="AlphaFoldDB" id="A0A0C3A4E8"/>
<dbReference type="EMBL" id="KN822009">
    <property type="protein sequence ID" value="KIM68548.1"/>
    <property type="molecule type" value="Genomic_DNA"/>
</dbReference>
<dbReference type="SUPFAM" id="SSF53098">
    <property type="entry name" value="Ribonuclease H-like"/>
    <property type="match status" value="1"/>
</dbReference>
<dbReference type="HOGENOM" id="CLU_099691_1_0_1"/>
<organism evidence="1 2">
    <name type="scientific">Scleroderma citrinum Foug A</name>
    <dbReference type="NCBI Taxonomy" id="1036808"/>
    <lineage>
        <taxon>Eukaryota</taxon>
        <taxon>Fungi</taxon>
        <taxon>Dikarya</taxon>
        <taxon>Basidiomycota</taxon>
        <taxon>Agaricomycotina</taxon>
        <taxon>Agaricomycetes</taxon>
        <taxon>Agaricomycetidae</taxon>
        <taxon>Boletales</taxon>
        <taxon>Sclerodermatineae</taxon>
        <taxon>Sclerodermataceae</taxon>
        <taxon>Scleroderma</taxon>
    </lineage>
</organism>
<dbReference type="OrthoDB" id="3252425at2759"/>
<protein>
    <submittedName>
        <fullName evidence="1">Uncharacterized protein</fullName>
    </submittedName>
</protein>
<dbReference type="InParanoid" id="A0A0C3A4E8"/>
<gene>
    <name evidence="1" type="ORF">SCLCIDRAFT_105396</name>
</gene>
<proteinExistence type="predicted"/>
<dbReference type="Proteomes" id="UP000053989">
    <property type="component" value="Unassembled WGS sequence"/>
</dbReference>
<evidence type="ECO:0000313" key="2">
    <source>
        <dbReference type="Proteomes" id="UP000053989"/>
    </source>
</evidence>
<reference evidence="1 2" key="1">
    <citation type="submission" date="2014-04" db="EMBL/GenBank/DDBJ databases">
        <authorList>
            <consortium name="DOE Joint Genome Institute"/>
            <person name="Kuo A."/>
            <person name="Kohler A."/>
            <person name="Nagy L.G."/>
            <person name="Floudas D."/>
            <person name="Copeland A."/>
            <person name="Barry K.W."/>
            <person name="Cichocki N."/>
            <person name="Veneault-Fourrey C."/>
            <person name="LaButti K."/>
            <person name="Lindquist E.A."/>
            <person name="Lipzen A."/>
            <person name="Lundell T."/>
            <person name="Morin E."/>
            <person name="Murat C."/>
            <person name="Sun H."/>
            <person name="Tunlid A."/>
            <person name="Henrissat B."/>
            <person name="Grigoriev I.V."/>
            <person name="Hibbett D.S."/>
            <person name="Martin F."/>
            <person name="Nordberg H.P."/>
            <person name="Cantor M.N."/>
            <person name="Hua S.X."/>
        </authorList>
    </citation>
    <scope>NUCLEOTIDE SEQUENCE [LARGE SCALE GENOMIC DNA]</scope>
    <source>
        <strain evidence="1 2">Foug A</strain>
    </source>
</reference>
<dbReference type="InterPro" id="IPR012337">
    <property type="entry name" value="RNaseH-like_sf"/>
</dbReference>
<evidence type="ECO:0000313" key="1">
    <source>
        <dbReference type="EMBL" id="KIM68548.1"/>
    </source>
</evidence>
<name>A0A0C3A4E8_9AGAM</name>
<feature type="non-terminal residue" evidence="1">
    <location>
        <position position="1"/>
    </location>
</feature>